<reference evidence="1 2" key="1">
    <citation type="journal article" date="2024" name="G3 (Bethesda)">
        <title>Genome assembly of Hibiscus sabdariffa L. provides insights into metabolisms of medicinal natural products.</title>
        <authorList>
            <person name="Kim T."/>
        </authorList>
    </citation>
    <scope>NUCLEOTIDE SEQUENCE [LARGE SCALE GENOMIC DNA]</scope>
    <source>
        <strain evidence="1">TK-2024</strain>
        <tissue evidence="1">Old leaves</tissue>
    </source>
</reference>
<accession>A0ABR2GE26</accession>
<proteinExistence type="predicted"/>
<name>A0ABR2GE26_9ROSI</name>
<gene>
    <name evidence="1" type="ORF">V6N12_051003</name>
</gene>
<evidence type="ECO:0000313" key="2">
    <source>
        <dbReference type="Proteomes" id="UP001472677"/>
    </source>
</evidence>
<dbReference type="Proteomes" id="UP001472677">
    <property type="component" value="Unassembled WGS sequence"/>
</dbReference>
<comment type="caution">
    <text evidence="1">The sequence shown here is derived from an EMBL/GenBank/DDBJ whole genome shotgun (WGS) entry which is preliminary data.</text>
</comment>
<dbReference type="EMBL" id="JBBPBM010000001">
    <property type="protein sequence ID" value="KAK8601161.1"/>
    <property type="molecule type" value="Genomic_DNA"/>
</dbReference>
<evidence type="ECO:0000313" key="1">
    <source>
        <dbReference type="EMBL" id="KAK8601161.1"/>
    </source>
</evidence>
<protein>
    <submittedName>
        <fullName evidence="1">Uncharacterized protein</fullName>
    </submittedName>
</protein>
<keyword evidence="2" id="KW-1185">Reference proteome</keyword>
<sequence>MKDWIKMCRSVEVDCGYLSGYFRIRQSVVLCYWLIPKSCNYLSCLYTISLGGKAVTFLLPSSQGYLPRKANYCCIFLAAETLLLPIPMRMSAENHLPTALAGKYAALTESLLPAVSAENYLPAVSAESPAWAGKSALAGNMPDSAQLCCGRFTNSAPADVIVATLAGSECYQLGTASVQLPIWF</sequence>
<organism evidence="1 2">
    <name type="scientific">Hibiscus sabdariffa</name>
    <name type="common">roselle</name>
    <dbReference type="NCBI Taxonomy" id="183260"/>
    <lineage>
        <taxon>Eukaryota</taxon>
        <taxon>Viridiplantae</taxon>
        <taxon>Streptophyta</taxon>
        <taxon>Embryophyta</taxon>
        <taxon>Tracheophyta</taxon>
        <taxon>Spermatophyta</taxon>
        <taxon>Magnoliopsida</taxon>
        <taxon>eudicotyledons</taxon>
        <taxon>Gunneridae</taxon>
        <taxon>Pentapetalae</taxon>
        <taxon>rosids</taxon>
        <taxon>malvids</taxon>
        <taxon>Malvales</taxon>
        <taxon>Malvaceae</taxon>
        <taxon>Malvoideae</taxon>
        <taxon>Hibiscus</taxon>
    </lineage>
</organism>